<dbReference type="GO" id="GO:0005886">
    <property type="term" value="C:plasma membrane"/>
    <property type="evidence" value="ECO:0007669"/>
    <property type="project" value="UniProtKB-SubCell"/>
</dbReference>
<dbReference type="Pfam" id="PF04039">
    <property type="entry name" value="MnhB"/>
    <property type="match status" value="1"/>
</dbReference>
<feature type="domain" description="Na+/H+ antiporter MnhB subunit-related protein" evidence="8">
    <location>
        <begin position="7"/>
        <end position="120"/>
    </location>
</feature>
<evidence type="ECO:0000256" key="2">
    <source>
        <dbReference type="ARBA" id="ARBA00009425"/>
    </source>
</evidence>
<dbReference type="InterPro" id="IPR007182">
    <property type="entry name" value="MnhB"/>
</dbReference>
<evidence type="ECO:0000313" key="10">
    <source>
        <dbReference type="Proteomes" id="UP000018951"/>
    </source>
</evidence>
<accession>W2V2Y1</accession>
<gene>
    <name evidence="9" type="primary">mnhB</name>
    <name evidence="9" type="ORF">P857_981</name>
</gene>
<feature type="transmembrane region" description="Helical" evidence="7">
    <location>
        <begin position="68"/>
        <end position="89"/>
    </location>
</feature>
<feature type="transmembrane region" description="Helical" evidence="7">
    <location>
        <begin position="109"/>
        <end position="130"/>
    </location>
</feature>
<evidence type="ECO:0000259" key="8">
    <source>
        <dbReference type="Pfam" id="PF04039"/>
    </source>
</evidence>
<keyword evidence="10" id="KW-1185">Reference proteome</keyword>
<evidence type="ECO:0000256" key="5">
    <source>
        <dbReference type="ARBA" id="ARBA00022989"/>
    </source>
</evidence>
<dbReference type="PANTHER" id="PTHR33932">
    <property type="entry name" value="NA(+)/H(+) ANTIPORTER SUBUNIT B"/>
    <property type="match status" value="1"/>
</dbReference>
<organism evidence="9 10">
    <name type="scientific">Candidatus Xenolissoclinum pacificiensis L6</name>
    <dbReference type="NCBI Taxonomy" id="1401685"/>
    <lineage>
        <taxon>Bacteria</taxon>
        <taxon>Pseudomonadati</taxon>
        <taxon>Pseudomonadota</taxon>
        <taxon>Alphaproteobacteria</taxon>
        <taxon>Rickettsiales</taxon>
        <taxon>Anaplasmataceae</taxon>
        <taxon>Candidatus Xenolissoclinum</taxon>
    </lineage>
</organism>
<keyword evidence="3" id="KW-1003">Cell membrane</keyword>
<comment type="caution">
    <text evidence="9">The sequence shown here is derived from an EMBL/GenBank/DDBJ whole genome shotgun (WGS) entry which is preliminary data.</text>
</comment>
<evidence type="ECO:0000256" key="4">
    <source>
        <dbReference type="ARBA" id="ARBA00022692"/>
    </source>
</evidence>
<keyword evidence="5 7" id="KW-1133">Transmembrane helix</keyword>
<dbReference type="PANTHER" id="PTHR33932:SF4">
    <property type="entry name" value="NA(+)_H(+) ANTIPORTER SUBUNIT B"/>
    <property type="match status" value="1"/>
</dbReference>
<evidence type="ECO:0000256" key="1">
    <source>
        <dbReference type="ARBA" id="ARBA00004651"/>
    </source>
</evidence>
<evidence type="ECO:0000256" key="7">
    <source>
        <dbReference type="SAM" id="Phobius"/>
    </source>
</evidence>
<sequence>MTKDKLLKAILSFMLPIIVLFFSYIQVYGEYSPGGGFQSGAILSSGLIFYTLLNSCRSVTSIFSIYSFIRLSSFGVLFYILIGLYSMFLGDNFLEYTISQAMGVTLVELGIALTVFSVMSSNYFVLSSVIDVEF</sequence>
<comment type="similarity">
    <text evidence="2">Belongs to the CPA3 antiporters (TC 2.A.63) subunit B family.</text>
</comment>
<protein>
    <submittedName>
        <fullName evidence="9">Multisubunit Na+/H+ antiporter, MnhB subunit</fullName>
    </submittedName>
</protein>
<evidence type="ECO:0000256" key="6">
    <source>
        <dbReference type="ARBA" id="ARBA00023136"/>
    </source>
</evidence>
<comment type="subcellular location">
    <subcellularLocation>
        <location evidence="1">Cell membrane</location>
        <topology evidence="1">Multi-pass membrane protein</topology>
    </subcellularLocation>
</comment>
<dbReference type="STRING" id="1401685.P857_981"/>
<dbReference type="EMBL" id="AXCJ01000001">
    <property type="protein sequence ID" value="ETO91803.1"/>
    <property type="molecule type" value="Genomic_DNA"/>
</dbReference>
<name>W2V2Y1_9RICK</name>
<evidence type="ECO:0000313" key="9">
    <source>
        <dbReference type="EMBL" id="ETO91803.1"/>
    </source>
</evidence>
<dbReference type="InterPro" id="IPR050622">
    <property type="entry name" value="CPA3_antiporter_subunitB"/>
</dbReference>
<proteinExistence type="inferred from homology"/>
<feature type="transmembrane region" description="Helical" evidence="7">
    <location>
        <begin position="37"/>
        <end position="56"/>
    </location>
</feature>
<reference evidence="9 10" key="1">
    <citation type="journal article" date="2013" name="PLoS ONE">
        <title>Bacterial endosymbiosis in a chordate host: long-term co-evolution and conservation of secondary metabolism.</title>
        <authorList>
            <person name="Kwan J.C."/>
            <person name="Schmidt E.W."/>
        </authorList>
    </citation>
    <scope>NUCLEOTIDE SEQUENCE [LARGE SCALE GENOMIC DNA]</scope>
    <source>
        <strain evidence="10">L6</strain>
    </source>
</reference>
<keyword evidence="6 7" id="KW-0472">Membrane</keyword>
<keyword evidence="4 7" id="KW-0812">Transmembrane</keyword>
<dbReference type="Proteomes" id="UP000018951">
    <property type="component" value="Unassembled WGS sequence"/>
</dbReference>
<evidence type="ECO:0000256" key="3">
    <source>
        <dbReference type="ARBA" id="ARBA00022475"/>
    </source>
</evidence>
<feature type="transmembrane region" description="Helical" evidence="7">
    <location>
        <begin position="7"/>
        <end position="25"/>
    </location>
</feature>
<dbReference type="AlphaFoldDB" id="W2V2Y1"/>